<gene>
    <name evidence="13" type="ordered locus">Cyan7822_2113</name>
</gene>
<keyword evidence="7" id="KW-0175">Coiled coil</keyword>
<dbReference type="InterPro" id="IPR002182">
    <property type="entry name" value="NB-ARC"/>
</dbReference>
<dbReference type="InterPro" id="IPR019734">
    <property type="entry name" value="TPR_rpt"/>
</dbReference>
<keyword evidence="9" id="KW-0206">Cytoskeleton</keyword>
<keyword evidence="14" id="KW-1185">Reference proteome</keyword>
<keyword evidence="3" id="KW-0963">Cytoplasm</keyword>
<feature type="repeat" description="TPR" evidence="10">
    <location>
        <begin position="759"/>
        <end position="792"/>
    </location>
</feature>
<dbReference type="HOGENOM" id="CLU_000288_125_8_3"/>
<dbReference type="SUPFAM" id="SSF52540">
    <property type="entry name" value="P-loop containing nucleoside triphosphate hydrolases"/>
    <property type="match status" value="1"/>
</dbReference>
<dbReference type="eggNOG" id="COG0457">
    <property type="taxonomic scope" value="Bacteria"/>
</dbReference>
<comment type="subcellular location">
    <subcellularLocation>
        <location evidence="1">Cytoplasm</location>
        <location evidence="1">Cytoskeleton</location>
    </subcellularLocation>
</comment>
<evidence type="ECO:0000256" key="8">
    <source>
        <dbReference type="ARBA" id="ARBA00023175"/>
    </source>
</evidence>
<keyword evidence="4" id="KW-0493">Microtubule</keyword>
<feature type="transmembrane region" description="Helical" evidence="11">
    <location>
        <begin position="908"/>
        <end position="930"/>
    </location>
</feature>
<dbReference type="Gene3D" id="1.25.40.10">
    <property type="entry name" value="Tetratricopeptide repeat domain"/>
    <property type="match status" value="3"/>
</dbReference>
<dbReference type="SUPFAM" id="SSF48452">
    <property type="entry name" value="TPR-like"/>
    <property type="match status" value="2"/>
</dbReference>
<accession>E0UDA2</accession>
<feature type="repeat" description="TPR" evidence="10">
    <location>
        <begin position="633"/>
        <end position="666"/>
    </location>
</feature>
<keyword evidence="11" id="KW-0472">Membrane</keyword>
<feature type="repeat" description="TPR" evidence="10">
    <location>
        <begin position="465"/>
        <end position="498"/>
    </location>
</feature>
<evidence type="ECO:0000313" key="13">
    <source>
        <dbReference type="EMBL" id="ADN14093.1"/>
    </source>
</evidence>
<dbReference type="PROSITE" id="PS50293">
    <property type="entry name" value="TPR_REGION"/>
    <property type="match status" value="5"/>
</dbReference>
<dbReference type="STRING" id="497965.Cyan7822_2113"/>
<evidence type="ECO:0000259" key="12">
    <source>
        <dbReference type="Pfam" id="PF00931"/>
    </source>
</evidence>
<feature type="repeat" description="TPR" evidence="10">
    <location>
        <begin position="507"/>
        <end position="540"/>
    </location>
</feature>
<dbReference type="GO" id="GO:0005871">
    <property type="term" value="C:kinesin complex"/>
    <property type="evidence" value="ECO:0007669"/>
    <property type="project" value="InterPro"/>
</dbReference>
<protein>
    <submittedName>
        <fullName evidence="13">TPR repeat-containing protein</fullName>
    </submittedName>
</protein>
<dbReference type="GO" id="GO:0043531">
    <property type="term" value="F:ADP binding"/>
    <property type="evidence" value="ECO:0007669"/>
    <property type="project" value="InterPro"/>
</dbReference>
<dbReference type="AlphaFoldDB" id="E0UDA2"/>
<evidence type="ECO:0000256" key="10">
    <source>
        <dbReference type="PROSITE-ProRule" id="PRU00339"/>
    </source>
</evidence>
<dbReference type="GO" id="GO:0019894">
    <property type="term" value="F:kinesin binding"/>
    <property type="evidence" value="ECO:0007669"/>
    <property type="project" value="TreeGrafter"/>
</dbReference>
<reference evidence="14" key="1">
    <citation type="journal article" date="2011" name="MBio">
        <title>Novel metabolic attributes of the genus Cyanothece, comprising a group of unicellular nitrogen-fixing Cyanobacteria.</title>
        <authorList>
            <person name="Bandyopadhyay A."/>
            <person name="Elvitigala T."/>
            <person name="Welsh E."/>
            <person name="Stockel J."/>
            <person name="Liberton M."/>
            <person name="Min H."/>
            <person name="Sherman L.A."/>
            <person name="Pakrasi H.B."/>
        </authorList>
    </citation>
    <scope>NUCLEOTIDE SEQUENCE [LARGE SCALE GENOMIC DNA]</scope>
    <source>
        <strain evidence="14">PCC 7822</strain>
    </source>
</reference>
<feature type="repeat" description="TPR" evidence="10">
    <location>
        <begin position="843"/>
        <end position="876"/>
    </location>
</feature>
<evidence type="ECO:0000256" key="9">
    <source>
        <dbReference type="ARBA" id="ARBA00023212"/>
    </source>
</evidence>
<comment type="similarity">
    <text evidence="2">Belongs to the kinesin light chain family.</text>
</comment>
<organism evidence="13 14">
    <name type="scientific">Gloeothece verrucosa (strain PCC 7822)</name>
    <name type="common">Cyanothece sp. (strain PCC 7822)</name>
    <dbReference type="NCBI Taxonomy" id="497965"/>
    <lineage>
        <taxon>Bacteria</taxon>
        <taxon>Bacillati</taxon>
        <taxon>Cyanobacteriota</taxon>
        <taxon>Cyanophyceae</taxon>
        <taxon>Oscillatoriophycideae</taxon>
        <taxon>Chroococcales</taxon>
        <taxon>Aphanothecaceae</taxon>
        <taxon>Gloeothece</taxon>
        <taxon>Gloeothece verrucosa</taxon>
    </lineage>
</organism>
<dbReference type="InterPro" id="IPR027417">
    <property type="entry name" value="P-loop_NTPase"/>
</dbReference>
<dbReference type="InterPro" id="IPR002151">
    <property type="entry name" value="Kinesin_light"/>
</dbReference>
<evidence type="ECO:0000256" key="7">
    <source>
        <dbReference type="ARBA" id="ARBA00023054"/>
    </source>
</evidence>
<dbReference type="GO" id="GO:0007018">
    <property type="term" value="P:microtubule-based movement"/>
    <property type="evidence" value="ECO:0007669"/>
    <property type="project" value="TreeGrafter"/>
</dbReference>
<name>E0UDA2_GLOV7</name>
<dbReference type="Pfam" id="PF13374">
    <property type="entry name" value="TPR_10"/>
    <property type="match status" value="1"/>
</dbReference>
<dbReference type="PROSITE" id="PS50005">
    <property type="entry name" value="TPR"/>
    <property type="match status" value="10"/>
</dbReference>
<keyword evidence="5" id="KW-0677">Repeat</keyword>
<feature type="repeat" description="TPR" evidence="10">
    <location>
        <begin position="549"/>
        <end position="582"/>
    </location>
</feature>
<dbReference type="Pfam" id="PF13424">
    <property type="entry name" value="TPR_12"/>
    <property type="match status" value="5"/>
</dbReference>
<feature type="repeat" description="TPR" evidence="10">
    <location>
        <begin position="591"/>
        <end position="624"/>
    </location>
</feature>
<dbReference type="KEGG" id="cyj:Cyan7822_2113"/>
<keyword evidence="8" id="KW-0505">Motor protein</keyword>
<feature type="repeat" description="TPR" evidence="10">
    <location>
        <begin position="717"/>
        <end position="750"/>
    </location>
</feature>
<feature type="repeat" description="TPR" evidence="10">
    <location>
        <begin position="801"/>
        <end position="834"/>
    </location>
</feature>
<evidence type="ECO:0000256" key="6">
    <source>
        <dbReference type="ARBA" id="ARBA00022803"/>
    </source>
</evidence>
<dbReference type="PANTHER" id="PTHR45783">
    <property type="entry name" value="KINESIN LIGHT CHAIN"/>
    <property type="match status" value="1"/>
</dbReference>
<evidence type="ECO:0000256" key="3">
    <source>
        <dbReference type="ARBA" id="ARBA00022490"/>
    </source>
</evidence>
<dbReference type="GO" id="GO:0005874">
    <property type="term" value="C:microtubule"/>
    <property type="evidence" value="ECO:0007669"/>
    <property type="project" value="UniProtKB-KW"/>
</dbReference>
<sequence>MLHEDLQRGNYVAITGMGGVGKTELASQYIHRYGEAYEGITWFNDRQKGLAAEVLEYFSLQLNYEIPQQLRGKRLTLSEQVRECWGQYAASELPILLVFDDVTNLDNLREVVPSENRFRVLVTTRLQYLDPNFISEVGLEVLSPEYEPGKALELLQALLGKKDRRIYREPEAAADICRCLEYLPLGIILVGGYLVQDPDLSLEMMLGQLQERKLAEKSLQVRESLNQYQRGVRAAFALTWEELDPLSQQVGMFLSLFSPKLIIWDLVVWVALRKWHEEIANEEETEVNAELDSSGEVKKEDNYLSWSKYELNEGKKRLYQRNLLQRKEEREGSYKIHALVRWFLQEKLEESEEIKGVFRQTFAIAMISVAKIIPDSPTSKDIEDVKDFIPHIEALTESLIEEAKEKREEKRITLASVPDESLIWPFLGVGRFYQGQGLYSLAEPWYKPCLDVLKSHFGEEHPDVASSLNNLAALYSSMGRYSEAEPLYQQALEINERLLGTEHPDLASSLNNLAALYSSMGRYSEAEPLYQQALEINERLLGTEHPDLATSLNNLAALYSSMGRYSEAEPLYQQALEINERLLGTEHPDLATSLNNLAGLYSSMGRYSEAEPLYQQALEMRERLLGTEHPSVATSLNNLAGLYSSMGRYSEAEPLYQQALEINERLLGTEHPSVATSLNNLAGLYKAMGRYSEAEPLYQQALEMRERLLGTEHPDLASSLNNLAGLYKAMGRYSEAEPLYQQALEINERLLGTEHPDLATSLNNLAGLYDSMGRYSEAEPLYQQALEINERLLGTEHPDLATSLNNLAGLYDSMGRYSEAEPLYQQAWEMRERLLGTEHPDVASSLNNLAGLYSSMGRYSEAETLYQQALAILEPILGPNHPSTITVRENLVLLSQQRTRRYLWSRRLIKLVEFLLAIVCLPFYLLWLLFKQLFSFFFRRLR</sequence>
<dbReference type="Proteomes" id="UP000008206">
    <property type="component" value="Chromosome"/>
</dbReference>
<keyword evidence="11" id="KW-0812">Transmembrane</keyword>
<evidence type="ECO:0000256" key="11">
    <source>
        <dbReference type="SAM" id="Phobius"/>
    </source>
</evidence>
<evidence type="ECO:0000256" key="4">
    <source>
        <dbReference type="ARBA" id="ARBA00022701"/>
    </source>
</evidence>
<evidence type="ECO:0000256" key="1">
    <source>
        <dbReference type="ARBA" id="ARBA00004245"/>
    </source>
</evidence>
<dbReference type="SMART" id="SM00028">
    <property type="entry name" value="TPR"/>
    <property type="match status" value="11"/>
</dbReference>
<dbReference type="InterPro" id="IPR011990">
    <property type="entry name" value="TPR-like_helical_dom_sf"/>
</dbReference>
<dbReference type="GO" id="GO:0005737">
    <property type="term" value="C:cytoplasm"/>
    <property type="evidence" value="ECO:0007669"/>
    <property type="project" value="TreeGrafter"/>
</dbReference>
<dbReference type="Pfam" id="PF00931">
    <property type="entry name" value="NB-ARC"/>
    <property type="match status" value="1"/>
</dbReference>
<feature type="domain" description="NB-ARC" evidence="12">
    <location>
        <begin position="7"/>
        <end position="135"/>
    </location>
</feature>
<dbReference type="RefSeq" id="WP_013322199.1">
    <property type="nucleotide sequence ID" value="NC_014501.1"/>
</dbReference>
<evidence type="ECO:0000256" key="5">
    <source>
        <dbReference type="ARBA" id="ARBA00022737"/>
    </source>
</evidence>
<keyword evidence="6 10" id="KW-0802">TPR repeat</keyword>
<dbReference type="PRINTS" id="PR00381">
    <property type="entry name" value="KINESINLIGHT"/>
</dbReference>
<keyword evidence="11" id="KW-1133">Transmembrane helix</keyword>
<dbReference type="PANTHER" id="PTHR45783:SF3">
    <property type="entry name" value="KINESIN LIGHT CHAIN"/>
    <property type="match status" value="1"/>
</dbReference>
<feature type="repeat" description="TPR" evidence="10">
    <location>
        <begin position="675"/>
        <end position="708"/>
    </location>
</feature>
<evidence type="ECO:0000256" key="2">
    <source>
        <dbReference type="ARBA" id="ARBA00009622"/>
    </source>
</evidence>
<dbReference type="Gene3D" id="3.40.50.300">
    <property type="entry name" value="P-loop containing nucleotide triphosphate hydrolases"/>
    <property type="match status" value="1"/>
</dbReference>
<proteinExistence type="inferred from homology"/>
<evidence type="ECO:0000313" key="14">
    <source>
        <dbReference type="Proteomes" id="UP000008206"/>
    </source>
</evidence>
<dbReference type="EMBL" id="CP002198">
    <property type="protein sequence ID" value="ADN14093.1"/>
    <property type="molecule type" value="Genomic_DNA"/>
</dbReference>